<feature type="domain" description="HTH marR-type" evidence="4">
    <location>
        <begin position="27"/>
        <end position="159"/>
    </location>
</feature>
<dbReference type="PROSITE" id="PS50995">
    <property type="entry name" value="HTH_MARR_2"/>
    <property type="match status" value="1"/>
</dbReference>
<dbReference type="PRINTS" id="PR00598">
    <property type="entry name" value="HTHMARR"/>
</dbReference>
<evidence type="ECO:0000313" key="5">
    <source>
        <dbReference type="EMBL" id="SME88098.1"/>
    </source>
</evidence>
<dbReference type="SMART" id="SM00347">
    <property type="entry name" value="HTH_MARR"/>
    <property type="match status" value="1"/>
</dbReference>
<dbReference type="GO" id="GO:0003700">
    <property type="term" value="F:DNA-binding transcription factor activity"/>
    <property type="evidence" value="ECO:0007669"/>
    <property type="project" value="InterPro"/>
</dbReference>
<proteinExistence type="predicted"/>
<dbReference type="SUPFAM" id="SSF46785">
    <property type="entry name" value="Winged helix' DNA-binding domain"/>
    <property type="match status" value="1"/>
</dbReference>
<dbReference type="PANTHER" id="PTHR42756">
    <property type="entry name" value="TRANSCRIPTIONAL REGULATOR, MARR"/>
    <property type="match status" value="1"/>
</dbReference>
<dbReference type="Pfam" id="PF12802">
    <property type="entry name" value="MarR_2"/>
    <property type="match status" value="1"/>
</dbReference>
<dbReference type="AlphaFoldDB" id="A0A1Y6B2G3"/>
<accession>A0A1Y6B2G3</accession>
<dbReference type="EMBL" id="FWZX01000001">
    <property type="protein sequence ID" value="SME88098.1"/>
    <property type="molecule type" value="Genomic_DNA"/>
</dbReference>
<dbReference type="PROSITE" id="PS01117">
    <property type="entry name" value="HTH_MARR_1"/>
    <property type="match status" value="1"/>
</dbReference>
<sequence length="167" mass="19019">MARQSMVPTDTPQEDERVVRLAESSRPEDLAGRIRDVHRQFGRVLQQRISELGLTLGTWYFLRALWEEDGLSQRELSQRIGTMEPTTVSALNAMERLGLVRRERDPHDKRRRRVYLTDHGRSLKGEALGLLGELDRQALQGFSGADVGQLHTLLDSVAENLKLPRGH</sequence>
<evidence type="ECO:0000259" key="4">
    <source>
        <dbReference type="PROSITE" id="PS50995"/>
    </source>
</evidence>
<keyword evidence="3" id="KW-0804">Transcription</keyword>
<evidence type="ECO:0000256" key="2">
    <source>
        <dbReference type="ARBA" id="ARBA00023125"/>
    </source>
</evidence>
<dbReference type="PANTHER" id="PTHR42756:SF1">
    <property type="entry name" value="TRANSCRIPTIONAL REPRESSOR OF EMRAB OPERON"/>
    <property type="match status" value="1"/>
</dbReference>
<protein>
    <submittedName>
        <fullName evidence="5">DNA-binding transcriptional regulator, MarR family</fullName>
    </submittedName>
</protein>
<dbReference type="InterPro" id="IPR000835">
    <property type="entry name" value="HTH_MarR-typ"/>
</dbReference>
<keyword evidence="6" id="KW-1185">Reference proteome</keyword>
<reference evidence="5 6" key="1">
    <citation type="submission" date="2017-04" db="EMBL/GenBank/DDBJ databases">
        <authorList>
            <person name="Afonso C.L."/>
            <person name="Miller P.J."/>
            <person name="Scott M.A."/>
            <person name="Spackman E."/>
            <person name="Goraichik I."/>
            <person name="Dimitrov K.M."/>
            <person name="Suarez D.L."/>
            <person name="Swayne D.E."/>
        </authorList>
    </citation>
    <scope>NUCLEOTIDE SEQUENCE [LARGE SCALE GENOMIC DNA]</scope>
    <source>
        <strain evidence="5 6">USBA 355</strain>
    </source>
</reference>
<evidence type="ECO:0000313" key="6">
    <source>
        <dbReference type="Proteomes" id="UP000192917"/>
    </source>
</evidence>
<dbReference type="STRING" id="560819.SAMN05428998_10150"/>
<dbReference type="Gene3D" id="1.10.10.10">
    <property type="entry name" value="Winged helix-like DNA-binding domain superfamily/Winged helix DNA-binding domain"/>
    <property type="match status" value="1"/>
</dbReference>
<keyword evidence="1" id="KW-0805">Transcription regulation</keyword>
<dbReference type="Proteomes" id="UP000192917">
    <property type="component" value="Unassembled WGS sequence"/>
</dbReference>
<dbReference type="InterPro" id="IPR023187">
    <property type="entry name" value="Tscrpt_reg_MarR-type_CS"/>
</dbReference>
<keyword evidence="2 5" id="KW-0238">DNA-binding</keyword>
<dbReference type="InterPro" id="IPR036388">
    <property type="entry name" value="WH-like_DNA-bd_sf"/>
</dbReference>
<dbReference type="InterPro" id="IPR036390">
    <property type="entry name" value="WH_DNA-bd_sf"/>
</dbReference>
<organism evidence="5 6">
    <name type="scientific">Tistlia consotensis USBA 355</name>
    <dbReference type="NCBI Taxonomy" id="560819"/>
    <lineage>
        <taxon>Bacteria</taxon>
        <taxon>Pseudomonadati</taxon>
        <taxon>Pseudomonadota</taxon>
        <taxon>Alphaproteobacteria</taxon>
        <taxon>Rhodospirillales</taxon>
        <taxon>Rhodovibrionaceae</taxon>
        <taxon>Tistlia</taxon>
    </lineage>
</organism>
<gene>
    <name evidence="5" type="ORF">SAMN05428998_10150</name>
</gene>
<evidence type="ECO:0000256" key="1">
    <source>
        <dbReference type="ARBA" id="ARBA00023015"/>
    </source>
</evidence>
<name>A0A1Y6B2G3_9PROT</name>
<dbReference type="GO" id="GO:0003677">
    <property type="term" value="F:DNA binding"/>
    <property type="evidence" value="ECO:0007669"/>
    <property type="project" value="UniProtKB-KW"/>
</dbReference>
<evidence type="ECO:0000256" key="3">
    <source>
        <dbReference type="ARBA" id="ARBA00023163"/>
    </source>
</evidence>